<evidence type="ECO:0000256" key="13">
    <source>
        <dbReference type="HAMAP-Rule" id="MF_01522"/>
    </source>
</evidence>
<evidence type="ECO:0000259" key="15">
    <source>
        <dbReference type="Pfam" id="PF22776"/>
    </source>
</evidence>
<protein>
    <recommendedName>
        <fullName evidence="13">Probable potassium transport system protein Kup</fullName>
    </recommendedName>
</protein>
<keyword evidence="9 13" id="KW-0630">Potassium</keyword>
<feature type="transmembrane region" description="Helical" evidence="13">
    <location>
        <begin position="432"/>
        <end position="450"/>
    </location>
</feature>
<keyword evidence="4 13" id="KW-1003">Cell membrane</keyword>
<keyword evidence="8 13" id="KW-0769">Symport</keyword>
<accession>A0ABR6HP30</accession>
<feature type="transmembrane region" description="Helical" evidence="13">
    <location>
        <begin position="297"/>
        <end position="325"/>
    </location>
</feature>
<dbReference type="Pfam" id="PF02705">
    <property type="entry name" value="K_trans"/>
    <property type="match status" value="1"/>
</dbReference>
<evidence type="ECO:0000256" key="7">
    <source>
        <dbReference type="ARBA" id="ARBA00022692"/>
    </source>
</evidence>
<evidence type="ECO:0000313" key="16">
    <source>
        <dbReference type="EMBL" id="MBB3712321.1"/>
    </source>
</evidence>
<feature type="transmembrane region" description="Helical" evidence="13">
    <location>
        <begin position="177"/>
        <end position="195"/>
    </location>
</feature>
<feature type="transmembrane region" description="Helical" evidence="13">
    <location>
        <begin position="110"/>
        <end position="128"/>
    </location>
</feature>
<feature type="domain" description="K+ potassium transporter integral membrane" evidence="14">
    <location>
        <begin position="20"/>
        <end position="471"/>
    </location>
</feature>
<keyword evidence="6 13" id="KW-0633">Potassium transport</keyword>
<evidence type="ECO:0000256" key="3">
    <source>
        <dbReference type="ARBA" id="ARBA00022448"/>
    </source>
</evidence>
<evidence type="ECO:0000256" key="10">
    <source>
        <dbReference type="ARBA" id="ARBA00022989"/>
    </source>
</evidence>
<dbReference type="InterPro" id="IPR003855">
    <property type="entry name" value="K+_transporter"/>
</dbReference>
<dbReference type="PANTHER" id="PTHR30540">
    <property type="entry name" value="OSMOTIC STRESS POTASSIUM TRANSPORTER"/>
    <property type="match status" value="1"/>
</dbReference>
<dbReference type="Proteomes" id="UP000576152">
    <property type="component" value="Unassembled WGS sequence"/>
</dbReference>
<evidence type="ECO:0000259" key="14">
    <source>
        <dbReference type="Pfam" id="PF02705"/>
    </source>
</evidence>
<evidence type="ECO:0000256" key="5">
    <source>
        <dbReference type="ARBA" id="ARBA00022519"/>
    </source>
</evidence>
<evidence type="ECO:0000256" key="4">
    <source>
        <dbReference type="ARBA" id="ARBA00022475"/>
    </source>
</evidence>
<keyword evidence="11 13" id="KW-0406">Ion transport</keyword>
<organism evidence="16 17">
    <name type="scientific">Limimaricola variabilis</name>
    <dbReference type="NCBI Taxonomy" id="1492771"/>
    <lineage>
        <taxon>Bacteria</taxon>
        <taxon>Pseudomonadati</taxon>
        <taxon>Pseudomonadota</taxon>
        <taxon>Alphaproteobacteria</taxon>
        <taxon>Rhodobacterales</taxon>
        <taxon>Paracoccaceae</taxon>
        <taxon>Limimaricola</taxon>
    </lineage>
</organism>
<feature type="transmembrane region" description="Helical" evidence="13">
    <location>
        <begin position="405"/>
        <end position="426"/>
    </location>
</feature>
<feature type="transmembrane region" description="Helical" evidence="13">
    <location>
        <begin position="58"/>
        <end position="80"/>
    </location>
</feature>
<dbReference type="EMBL" id="JACIBX010000006">
    <property type="protein sequence ID" value="MBB3712321.1"/>
    <property type="molecule type" value="Genomic_DNA"/>
</dbReference>
<evidence type="ECO:0000256" key="9">
    <source>
        <dbReference type="ARBA" id="ARBA00022958"/>
    </source>
</evidence>
<dbReference type="HAMAP" id="MF_01522">
    <property type="entry name" value="Kup"/>
    <property type="match status" value="1"/>
</dbReference>
<evidence type="ECO:0000256" key="2">
    <source>
        <dbReference type="ARBA" id="ARBA00007019"/>
    </source>
</evidence>
<dbReference type="Pfam" id="PF22776">
    <property type="entry name" value="K_trans_C"/>
    <property type="match status" value="1"/>
</dbReference>
<feature type="transmembrane region" description="Helical" evidence="13">
    <location>
        <begin position="346"/>
        <end position="367"/>
    </location>
</feature>
<dbReference type="PANTHER" id="PTHR30540:SF79">
    <property type="entry name" value="LOW AFFINITY POTASSIUM TRANSPORT SYSTEM PROTEIN KUP"/>
    <property type="match status" value="1"/>
</dbReference>
<evidence type="ECO:0000256" key="12">
    <source>
        <dbReference type="ARBA" id="ARBA00023136"/>
    </source>
</evidence>
<name>A0ABR6HP30_9RHOB</name>
<keyword evidence="17" id="KW-1185">Reference proteome</keyword>
<keyword evidence="5" id="KW-0997">Cell inner membrane</keyword>
<keyword evidence="10 13" id="KW-1133">Transmembrane helix</keyword>
<gene>
    <name evidence="13" type="primary">kup</name>
    <name evidence="16" type="ORF">FHS00_001903</name>
</gene>
<keyword evidence="7 13" id="KW-0812">Transmembrane</keyword>
<dbReference type="InterPro" id="IPR053951">
    <property type="entry name" value="K_trans_N"/>
</dbReference>
<evidence type="ECO:0000256" key="1">
    <source>
        <dbReference type="ARBA" id="ARBA00004141"/>
    </source>
</evidence>
<feature type="transmembrane region" description="Helical" evidence="13">
    <location>
        <begin position="148"/>
        <end position="165"/>
    </location>
</feature>
<dbReference type="InterPro" id="IPR023051">
    <property type="entry name" value="Kup"/>
</dbReference>
<keyword evidence="12 13" id="KW-0472">Membrane</keyword>
<comment type="function">
    <text evidence="13">Transport of potassium into the cell. Likely operates as a K(+):H(+) symporter.</text>
</comment>
<reference evidence="16 17" key="1">
    <citation type="submission" date="2020-08" db="EMBL/GenBank/DDBJ databases">
        <title>Genomic Encyclopedia of Type Strains, Phase III (KMG-III): the genomes of soil and plant-associated and newly described type strains.</title>
        <authorList>
            <person name="Whitman W."/>
        </authorList>
    </citation>
    <scope>NUCLEOTIDE SEQUENCE [LARGE SCALE GENOMIC DNA]</scope>
    <source>
        <strain evidence="16 17">CECT 8572</strain>
    </source>
</reference>
<comment type="subcellular location">
    <subcellularLocation>
        <location evidence="13">Cell membrane</location>
        <topology evidence="13">Multi-pass membrane protein</topology>
    </subcellularLocation>
    <subcellularLocation>
        <location evidence="1">Membrane</location>
        <topology evidence="1">Multi-pass membrane protein</topology>
    </subcellularLocation>
</comment>
<comment type="catalytic activity">
    <reaction evidence="13">
        <text>K(+)(in) + H(+)(in) = K(+)(out) + H(+)(out)</text>
        <dbReference type="Rhea" id="RHEA:28490"/>
        <dbReference type="ChEBI" id="CHEBI:15378"/>
        <dbReference type="ChEBI" id="CHEBI:29103"/>
    </reaction>
</comment>
<feature type="transmembrane region" description="Helical" evidence="13">
    <location>
        <begin position="373"/>
        <end position="393"/>
    </location>
</feature>
<comment type="similarity">
    <text evidence="2 13">Belongs to the HAK/KUP transporter (TC 2.A.72) family.</text>
</comment>
<keyword evidence="3 13" id="KW-0813">Transport</keyword>
<feature type="transmembrane region" description="Helical" evidence="13">
    <location>
        <begin position="215"/>
        <end position="242"/>
    </location>
</feature>
<sequence length="628" mass="66755">MHAPTHAAPRGSAPSATAALTLGALGVVVGDIGTSPIYALREGLSAARGERGIPPDEAVIGTVSLLIWLLVGVATLKYVVLMLRADNNGEGGTLSLLALATRAVGRRGRVLMALGILGTALFFGDAMITPAISVLSAVEGVTLLAPDFAPWVIPTVLLILCALFWAQRGGTGGVSRWFGPVMLVWFLTLGGLGAASVARHPEILAALSPLPGLTLLWHGGGAVVPILGAAFLAVTGAEALYADMGHFGRRPIRLAWTGIALPCLLLSYAGQGALVLSDPAAARDPFFLLAPNWALPGLVGLATLATVIASQAVITGAFSFAYQAMQLGLLPRMAVRHTSETQRGQIYLPRINVILLVCVVILVLSFGSSSRLAAAYGIAVTGEMLITTMLAYVVMRRVWHWSRGVALPLTGVILVVESALFAANMTKFADGGYVPLGVAVVLCIIMASWLRGSIIVQDRSRARGVTMESLVTSLSRSSRLRHVHGTAVFLTAEPVMAPPALLHNIKHNGVLHERTYVVTVAIADRPHLDAQSSLVVEPLAEGITRVHVTFGYMDPPNIARALRRRLRFDINATSFFLNRRSVLLSDRPGMARWRKKIFIGLTRTASAAHDHYHLPSDRVIELGQQISL</sequence>
<feature type="transmembrane region" description="Helical" evidence="13">
    <location>
        <begin position="254"/>
        <end position="277"/>
    </location>
</feature>
<feature type="domain" description="K+ potassium transporter C-terminal" evidence="15">
    <location>
        <begin position="485"/>
        <end position="627"/>
    </location>
</feature>
<proteinExistence type="inferred from homology"/>
<comment type="caution">
    <text evidence="16">The sequence shown here is derived from an EMBL/GenBank/DDBJ whole genome shotgun (WGS) entry which is preliminary data.</text>
</comment>
<evidence type="ECO:0000256" key="8">
    <source>
        <dbReference type="ARBA" id="ARBA00022847"/>
    </source>
</evidence>
<dbReference type="InterPro" id="IPR053952">
    <property type="entry name" value="K_trans_C"/>
</dbReference>
<evidence type="ECO:0000256" key="6">
    <source>
        <dbReference type="ARBA" id="ARBA00022538"/>
    </source>
</evidence>
<evidence type="ECO:0000256" key="11">
    <source>
        <dbReference type="ARBA" id="ARBA00023065"/>
    </source>
</evidence>
<evidence type="ECO:0000313" key="17">
    <source>
        <dbReference type="Proteomes" id="UP000576152"/>
    </source>
</evidence>
<dbReference type="RefSeq" id="WP_183472210.1">
    <property type="nucleotide sequence ID" value="NZ_JACIBX010000006.1"/>
</dbReference>